<reference evidence="2 3" key="1">
    <citation type="journal article" date="2013" name="PLoS Genet.">
        <title>Distinctive expansion of potential virulence genes in the genome of the oomycete fish pathogen Saprolegnia parasitica.</title>
        <authorList>
            <person name="Jiang R.H."/>
            <person name="de Bruijn I."/>
            <person name="Haas B.J."/>
            <person name="Belmonte R."/>
            <person name="Lobach L."/>
            <person name="Christie J."/>
            <person name="van den Ackerveken G."/>
            <person name="Bottin A."/>
            <person name="Bulone V."/>
            <person name="Diaz-Moreno S.M."/>
            <person name="Dumas B."/>
            <person name="Fan L."/>
            <person name="Gaulin E."/>
            <person name="Govers F."/>
            <person name="Grenville-Briggs L.J."/>
            <person name="Horner N.R."/>
            <person name="Levin J.Z."/>
            <person name="Mammella M."/>
            <person name="Meijer H.J."/>
            <person name="Morris P."/>
            <person name="Nusbaum C."/>
            <person name="Oome S."/>
            <person name="Phillips A.J."/>
            <person name="van Rooyen D."/>
            <person name="Rzeszutek E."/>
            <person name="Saraiva M."/>
            <person name="Secombes C.J."/>
            <person name="Seidl M.F."/>
            <person name="Snel B."/>
            <person name="Stassen J.H."/>
            <person name="Sykes S."/>
            <person name="Tripathy S."/>
            <person name="van den Berg H."/>
            <person name="Vega-Arreguin J.C."/>
            <person name="Wawra S."/>
            <person name="Young S.K."/>
            <person name="Zeng Q."/>
            <person name="Dieguez-Uribeondo J."/>
            <person name="Russ C."/>
            <person name="Tyler B.M."/>
            <person name="van West P."/>
        </authorList>
    </citation>
    <scope>NUCLEOTIDE SEQUENCE [LARGE SCALE GENOMIC DNA]</scope>
    <source>
        <strain evidence="2 3">CBS 223.65</strain>
    </source>
</reference>
<dbReference type="STRING" id="695850.A0A067CWI4"/>
<feature type="domain" description="Serine aminopeptidase S33" evidence="1">
    <location>
        <begin position="78"/>
        <end position="201"/>
    </location>
</feature>
<dbReference type="GO" id="GO:0052651">
    <property type="term" value="P:monoacylglycerol catabolic process"/>
    <property type="evidence" value="ECO:0007669"/>
    <property type="project" value="TreeGrafter"/>
</dbReference>
<dbReference type="Proteomes" id="UP000030745">
    <property type="component" value="Unassembled WGS sequence"/>
</dbReference>
<dbReference type="GO" id="GO:0005789">
    <property type="term" value="C:endoplasmic reticulum membrane"/>
    <property type="evidence" value="ECO:0007669"/>
    <property type="project" value="TreeGrafter"/>
</dbReference>
<dbReference type="RefSeq" id="XP_012194525.1">
    <property type="nucleotide sequence ID" value="XM_012339135.1"/>
</dbReference>
<dbReference type="SUPFAM" id="SSF53474">
    <property type="entry name" value="alpha/beta-Hydrolases"/>
    <property type="match status" value="1"/>
</dbReference>
<proteinExistence type="predicted"/>
<evidence type="ECO:0000313" key="3">
    <source>
        <dbReference type="Proteomes" id="UP000030745"/>
    </source>
</evidence>
<dbReference type="PANTHER" id="PTHR12277:SF194">
    <property type="entry name" value="FI04476P"/>
    <property type="match status" value="1"/>
</dbReference>
<evidence type="ECO:0000259" key="1">
    <source>
        <dbReference type="Pfam" id="PF12146"/>
    </source>
</evidence>
<dbReference type="InterPro" id="IPR022742">
    <property type="entry name" value="Hydrolase_4"/>
</dbReference>
<dbReference type="PANTHER" id="PTHR12277">
    <property type="entry name" value="ALPHA/BETA HYDROLASE DOMAIN-CONTAINING PROTEIN"/>
    <property type="match status" value="1"/>
</dbReference>
<dbReference type="GO" id="GO:0004622">
    <property type="term" value="F:phosphatidylcholine lysophospholipase activity"/>
    <property type="evidence" value="ECO:0007669"/>
    <property type="project" value="TreeGrafter"/>
</dbReference>
<dbReference type="VEuPathDB" id="FungiDB:SPRG_00923"/>
<dbReference type="GeneID" id="24123546"/>
<dbReference type="OMA" id="HAYWHAA"/>
<dbReference type="Pfam" id="PF12146">
    <property type="entry name" value="Hydrolase_4"/>
    <property type="match status" value="1"/>
</dbReference>
<accession>A0A067CWI4</accession>
<dbReference type="AlphaFoldDB" id="A0A067CWI4"/>
<keyword evidence="3" id="KW-1185">Reference proteome</keyword>
<dbReference type="EMBL" id="KK583190">
    <property type="protein sequence ID" value="KDO34863.1"/>
    <property type="molecule type" value="Genomic_DNA"/>
</dbReference>
<dbReference type="OrthoDB" id="62231at2759"/>
<dbReference type="InterPro" id="IPR029058">
    <property type="entry name" value="AB_hydrolase_fold"/>
</dbReference>
<dbReference type="KEGG" id="spar:SPRG_00923"/>
<name>A0A067CWI4_SAPPC</name>
<sequence>MATKRLSCALVLALAWVLTAPIGQGFLVYLNFPSYLWLDFASAANELGNTANVYINSTDGVRIGLWHTQLHGAVNRSKVVLYLHGNGEHRASAVGLSKLRLYRAMPTVSDIVLVDYRGFGDSSRVWPTEQGVKDDAMAAWTWLTDVLGRSHRDIVVHGYSLGSAIATHLVHTLCARQQCPAGLILEAPFTTISGIVRDWVPAVADDTVSSVLAHQFRTKDLLRAVNATPILLVHGKKDRIVAFHHGQTLYERHGHNNLRFCPVADAGHMDTLAFEEGQRCLHAYWHAAIALST</sequence>
<dbReference type="Gene3D" id="3.40.50.1820">
    <property type="entry name" value="alpha/beta hydrolase"/>
    <property type="match status" value="1"/>
</dbReference>
<evidence type="ECO:0000313" key="2">
    <source>
        <dbReference type="EMBL" id="KDO34863.1"/>
    </source>
</evidence>
<organism evidence="2 3">
    <name type="scientific">Saprolegnia parasitica (strain CBS 223.65)</name>
    <dbReference type="NCBI Taxonomy" id="695850"/>
    <lineage>
        <taxon>Eukaryota</taxon>
        <taxon>Sar</taxon>
        <taxon>Stramenopiles</taxon>
        <taxon>Oomycota</taxon>
        <taxon>Saprolegniomycetes</taxon>
        <taxon>Saprolegniales</taxon>
        <taxon>Saprolegniaceae</taxon>
        <taxon>Saprolegnia</taxon>
    </lineage>
</organism>
<dbReference type="GO" id="GO:0047372">
    <property type="term" value="F:monoacylglycerol lipase activity"/>
    <property type="evidence" value="ECO:0007669"/>
    <property type="project" value="TreeGrafter"/>
</dbReference>
<gene>
    <name evidence="2" type="ORF">SPRG_00923</name>
</gene>
<protein>
    <recommendedName>
        <fullName evidence="1">Serine aminopeptidase S33 domain-containing protein</fullName>
    </recommendedName>
</protein>
<dbReference type="GO" id="GO:0006660">
    <property type="term" value="P:phosphatidylserine catabolic process"/>
    <property type="evidence" value="ECO:0007669"/>
    <property type="project" value="TreeGrafter"/>
</dbReference>